<feature type="domain" description="Gfo/Idh/MocA-like oxidoreductase N-terminal" evidence="1">
    <location>
        <begin position="3"/>
        <end position="120"/>
    </location>
</feature>
<keyword evidence="4" id="KW-1185">Reference proteome</keyword>
<evidence type="ECO:0000259" key="2">
    <source>
        <dbReference type="Pfam" id="PF21378"/>
    </source>
</evidence>
<dbReference type="Pfam" id="PF01408">
    <property type="entry name" value="GFO_IDH_MocA"/>
    <property type="match status" value="1"/>
</dbReference>
<organism evidence="3 4">
    <name type="scientific">Bacillus salipaludis</name>
    <dbReference type="NCBI Taxonomy" id="2547811"/>
    <lineage>
        <taxon>Bacteria</taxon>
        <taxon>Bacillati</taxon>
        <taxon>Bacillota</taxon>
        <taxon>Bacilli</taxon>
        <taxon>Bacillales</taxon>
        <taxon>Bacillaceae</taxon>
        <taxon>Bacillus</taxon>
    </lineage>
</organism>
<dbReference type="RefSeq" id="WP_406580752.1">
    <property type="nucleotide sequence ID" value="NZ_JBJHQH010000007.1"/>
</dbReference>
<evidence type="ECO:0000259" key="1">
    <source>
        <dbReference type="Pfam" id="PF01408"/>
    </source>
</evidence>
<evidence type="ECO:0000313" key="3">
    <source>
        <dbReference type="EMBL" id="MFK9092148.1"/>
    </source>
</evidence>
<dbReference type="InterPro" id="IPR048477">
    <property type="entry name" value="YceM-like_C"/>
</dbReference>
<comment type="caution">
    <text evidence="3">The sequence shown here is derived from an EMBL/GenBank/DDBJ whole genome shotgun (WGS) entry which is preliminary data.</text>
</comment>
<dbReference type="Pfam" id="PF21378">
    <property type="entry name" value="YceM-like_C"/>
    <property type="match status" value="1"/>
</dbReference>
<evidence type="ECO:0000313" key="4">
    <source>
        <dbReference type="Proteomes" id="UP001623041"/>
    </source>
</evidence>
<proteinExistence type="predicted"/>
<dbReference type="InterPro" id="IPR051317">
    <property type="entry name" value="Gfo/Idh/MocA_oxidoreduct"/>
</dbReference>
<sequence>MLKLGIIGLGDIAQKAYLPVYSGMKDVEFHLHTRNQDKLRSIGSQYRFENLHSSMESLLDSGIKGALIHSSTASHEEIVYELLQHNIHVFVDKPITDHYEGAKKLVELAEEKDLILMTGFNRRYAPSYVKLKEVANPNMVVVQKNRKGLPGEPRTFIYDDFIHVVDTMRYLFPSPIENLIVNGRMEGDKLYHVVVQFISGGATAIGIMNRDNGTNEEIAEVMGPMEKRTVYNVSKLVISKGMETIEVRGNDWEPTLFKRGFHQLVTDFIDAIRTNAKPRFSAKDALETHEICEKILVELAKGVGNNTYFLPTGQPEF</sequence>
<dbReference type="SUPFAM" id="SSF55347">
    <property type="entry name" value="Glyceraldehyde-3-phosphate dehydrogenase-like, C-terminal domain"/>
    <property type="match status" value="1"/>
</dbReference>
<dbReference type="Gene3D" id="3.30.360.10">
    <property type="entry name" value="Dihydrodipicolinate Reductase, domain 2"/>
    <property type="match status" value="1"/>
</dbReference>
<dbReference type="PANTHER" id="PTHR43708:SF4">
    <property type="entry name" value="OXIDOREDUCTASE YCEM-RELATED"/>
    <property type="match status" value="1"/>
</dbReference>
<dbReference type="InterPro" id="IPR036291">
    <property type="entry name" value="NAD(P)-bd_dom_sf"/>
</dbReference>
<dbReference type="InterPro" id="IPR000683">
    <property type="entry name" value="Gfo/Idh/MocA-like_OxRdtase_N"/>
</dbReference>
<feature type="domain" description="YceM-like C-terminal" evidence="2">
    <location>
        <begin position="126"/>
        <end position="236"/>
    </location>
</feature>
<protein>
    <submittedName>
        <fullName evidence="3">Gfo/Idh/MocA family protein</fullName>
    </submittedName>
</protein>
<dbReference type="Proteomes" id="UP001623041">
    <property type="component" value="Unassembled WGS sequence"/>
</dbReference>
<name>A0ABW8RF90_9BACI</name>
<dbReference type="EMBL" id="JBJHQH010000007">
    <property type="protein sequence ID" value="MFK9092148.1"/>
    <property type="molecule type" value="Genomic_DNA"/>
</dbReference>
<dbReference type="SUPFAM" id="SSF51735">
    <property type="entry name" value="NAD(P)-binding Rossmann-fold domains"/>
    <property type="match status" value="1"/>
</dbReference>
<dbReference type="PANTHER" id="PTHR43708">
    <property type="entry name" value="CONSERVED EXPRESSED OXIDOREDUCTASE (EUROFUNG)"/>
    <property type="match status" value="1"/>
</dbReference>
<reference evidence="3 4" key="1">
    <citation type="submission" date="2024-11" db="EMBL/GenBank/DDBJ databases">
        <authorList>
            <person name="Lucas J.A."/>
        </authorList>
    </citation>
    <scope>NUCLEOTIDE SEQUENCE [LARGE SCALE GENOMIC DNA]</scope>
    <source>
        <strain evidence="3 4">Z 5.4</strain>
    </source>
</reference>
<dbReference type="Gene3D" id="3.40.50.720">
    <property type="entry name" value="NAD(P)-binding Rossmann-like Domain"/>
    <property type="match status" value="1"/>
</dbReference>
<accession>A0ABW8RF90</accession>
<gene>
    <name evidence="3" type="ORF">ACJEBI_11730</name>
</gene>